<evidence type="ECO:0000256" key="4">
    <source>
        <dbReference type="ARBA" id="ARBA00022741"/>
    </source>
</evidence>
<dbReference type="PROSITE" id="PS50011">
    <property type="entry name" value="PROTEIN_KINASE_DOM"/>
    <property type="match status" value="1"/>
</dbReference>
<evidence type="ECO:0000256" key="5">
    <source>
        <dbReference type="ARBA" id="ARBA00022777"/>
    </source>
</evidence>
<evidence type="ECO:0000313" key="18">
    <source>
        <dbReference type="EMBL" id="EXB28514.1"/>
    </source>
</evidence>
<dbReference type="GO" id="GO:0030246">
    <property type="term" value="F:carbohydrate binding"/>
    <property type="evidence" value="ECO:0007669"/>
    <property type="project" value="UniProtKB-KW"/>
</dbReference>
<gene>
    <name evidence="18" type="ORF">L484_006136</name>
</gene>
<dbReference type="InterPro" id="IPR001245">
    <property type="entry name" value="Ser-Thr/Tyr_kinase_cat_dom"/>
</dbReference>
<sequence>MEAFHLFIILISFGVSLLPLSEFSSAAHINSITPTQSLIDDGNATTLVSGNQTSVLGFFSPGNSNKRYLGIWYKRKPETTLWVANRNSPLNDSNGEFTIREGNLVLLSSTRSLVWSSNVSSKVANSTVALLSDFGNLILKEQESTSQNVYLWQSFDYPTDSLLSGMKLGWDNSTRFERYLTSWKSTDDPSTGNATFRISIISGLPQAVLVVGSTPTYRTGIWNGVRFSGVKSPFISVFDIFYVFDENNAYMKFEITGNSTLSLVKVNPSGLGEQLIMQDNSSDWSVMYTLPADQNCESYNYCGANAVCTSTSYPVCECLKGFTPRSEEEWKGLTWSKGCVRRTPLDCQKGEGFVKVAAVKLPDLLDFSYNKNTSLKECKEACSKNCSCIAYANSDVRNGGSGCLMWFGNLIDMRDIAAKGSEQDLYIRLSSSDMKAFSDANKKKKLKIILSASLTSGTLVFGLAFWCIATKIRKRKNCQSIDEDIDLPIFDLPTITAATNGFSSENKIGAGGYGPVYKGRLSTGQEIAVKRLSKNSGQGLKEFKNEVELIAKLQHRNLVALLGCCVEAEEKMLIYEYMPQKSLDHFIFDGTRSTILPWNKHFNIIRGIGRGLLYLHQDSKLQIVHRDLKASNILLDNNLNPKISDFGLARPFRDDENEARTKRVVGTYGYMSPEYAIDGKFSIKSDVFSFGVILLETVSGKKNRNFNHPDHNHNLLGHAWLLWDENRPLDLMDVCFNDSCVESQVLRCIQVGLLCVQKFPNDRPTMSSVVFMLENDGALLPEPKLPGFFVERNSSDEASPSRTEDPNSEILITVSLPTDRSLKDDPNPTTTLISLGQTFELGLFSPGNSKNRYLEIWYKRKPDTVVWVANRNSP</sequence>
<dbReference type="PIRSF" id="PIRSF000641">
    <property type="entry name" value="SRK"/>
    <property type="match status" value="1"/>
</dbReference>
<dbReference type="Pfam" id="PF08276">
    <property type="entry name" value="PAN_2"/>
    <property type="match status" value="1"/>
</dbReference>
<evidence type="ECO:0000256" key="9">
    <source>
        <dbReference type="ARBA" id="ARBA00047899"/>
    </source>
</evidence>
<evidence type="ECO:0000259" key="14">
    <source>
        <dbReference type="PROSITE" id="PS50011"/>
    </source>
</evidence>
<dbReference type="InterPro" id="IPR024171">
    <property type="entry name" value="SRK-like_kinase"/>
</dbReference>
<evidence type="ECO:0000256" key="12">
    <source>
        <dbReference type="PROSITE-ProRule" id="PRU00076"/>
    </source>
</evidence>
<evidence type="ECO:0000256" key="8">
    <source>
        <dbReference type="ARBA" id="ARBA00023180"/>
    </source>
</evidence>
<dbReference type="PROSITE" id="PS50026">
    <property type="entry name" value="EGF_3"/>
    <property type="match status" value="1"/>
</dbReference>
<dbReference type="EMBL" id="KE343390">
    <property type="protein sequence ID" value="EXB28514.1"/>
    <property type="molecule type" value="Genomic_DNA"/>
</dbReference>
<feature type="chain" id="PRO_5004927487" description="Receptor-like serine/threonine-protein kinase" evidence="13">
    <location>
        <begin position="27"/>
        <end position="874"/>
    </location>
</feature>
<accession>W9QCV1</accession>
<dbReference type="FunFam" id="1.10.510.10:FF:000060">
    <property type="entry name" value="G-type lectin S-receptor-like serine/threonine-protein kinase"/>
    <property type="match status" value="1"/>
</dbReference>
<dbReference type="Gene3D" id="3.30.200.20">
    <property type="entry name" value="Phosphorylase Kinase, domain 1"/>
    <property type="match status" value="1"/>
</dbReference>
<organism evidence="18 19">
    <name type="scientific">Morus notabilis</name>
    <dbReference type="NCBI Taxonomy" id="981085"/>
    <lineage>
        <taxon>Eukaryota</taxon>
        <taxon>Viridiplantae</taxon>
        <taxon>Streptophyta</taxon>
        <taxon>Embryophyta</taxon>
        <taxon>Tracheophyta</taxon>
        <taxon>Spermatophyta</taxon>
        <taxon>Magnoliopsida</taxon>
        <taxon>eudicotyledons</taxon>
        <taxon>Gunneridae</taxon>
        <taxon>Pentapetalae</taxon>
        <taxon>rosids</taxon>
        <taxon>fabids</taxon>
        <taxon>Rosales</taxon>
        <taxon>Moraceae</taxon>
        <taxon>Moreae</taxon>
        <taxon>Morus</taxon>
    </lineage>
</organism>
<dbReference type="InterPro" id="IPR003609">
    <property type="entry name" value="Pan_app"/>
</dbReference>
<dbReference type="PROSITE" id="PS00108">
    <property type="entry name" value="PROTEIN_KINASE_ST"/>
    <property type="match status" value="1"/>
</dbReference>
<evidence type="ECO:0000256" key="2">
    <source>
        <dbReference type="ARBA" id="ARBA00022679"/>
    </source>
</evidence>
<dbReference type="InterPro" id="IPR000742">
    <property type="entry name" value="EGF"/>
</dbReference>
<evidence type="ECO:0000259" key="16">
    <source>
        <dbReference type="PROSITE" id="PS50927"/>
    </source>
</evidence>
<feature type="domain" description="Bulb-type lectin" evidence="16">
    <location>
        <begin position="29"/>
        <end position="152"/>
    </location>
</feature>
<dbReference type="SMART" id="SM00108">
    <property type="entry name" value="B_lectin"/>
    <property type="match status" value="1"/>
</dbReference>
<dbReference type="GO" id="GO:0004674">
    <property type="term" value="F:protein serine/threonine kinase activity"/>
    <property type="evidence" value="ECO:0007669"/>
    <property type="project" value="UniProtKB-KW"/>
</dbReference>
<keyword evidence="2 11" id="KW-0808">Transferase</keyword>
<comment type="catalytic activity">
    <reaction evidence="10 11">
        <text>L-seryl-[protein] + ATP = O-phospho-L-seryl-[protein] + ADP + H(+)</text>
        <dbReference type="Rhea" id="RHEA:17989"/>
        <dbReference type="Rhea" id="RHEA-COMP:9863"/>
        <dbReference type="Rhea" id="RHEA-COMP:11604"/>
        <dbReference type="ChEBI" id="CHEBI:15378"/>
        <dbReference type="ChEBI" id="CHEBI:29999"/>
        <dbReference type="ChEBI" id="CHEBI:30616"/>
        <dbReference type="ChEBI" id="CHEBI:83421"/>
        <dbReference type="ChEBI" id="CHEBI:456216"/>
        <dbReference type="EC" id="2.7.11.1"/>
    </reaction>
</comment>
<dbReference type="Pfam" id="PF01453">
    <property type="entry name" value="B_lectin"/>
    <property type="match status" value="1"/>
</dbReference>
<evidence type="ECO:0000256" key="11">
    <source>
        <dbReference type="PIRNR" id="PIRNR000641"/>
    </source>
</evidence>
<dbReference type="CDD" id="cd01098">
    <property type="entry name" value="PAN_AP_plant"/>
    <property type="match status" value="1"/>
</dbReference>
<dbReference type="InterPro" id="IPR036426">
    <property type="entry name" value="Bulb-type_lectin_dom_sf"/>
</dbReference>
<keyword evidence="18" id="KW-0675">Receptor</keyword>
<dbReference type="EC" id="2.7.11.1" evidence="11"/>
<evidence type="ECO:0000259" key="17">
    <source>
        <dbReference type="PROSITE" id="PS50948"/>
    </source>
</evidence>
<dbReference type="GO" id="GO:0005524">
    <property type="term" value="F:ATP binding"/>
    <property type="evidence" value="ECO:0007669"/>
    <property type="project" value="UniProtKB-KW"/>
</dbReference>
<dbReference type="GO" id="GO:0048544">
    <property type="term" value="P:recognition of pollen"/>
    <property type="evidence" value="ECO:0007669"/>
    <property type="project" value="InterPro"/>
</dbReference>
<keyword evidence="8" id="KW-0325">Glycoprotein</keyword>
<dbReference type="STRING" id="981085.W9QCV1"/>
<dbReference type="Pfam" id="PF00954">
    <property type="entry name" value="S_locus_glycop"/>
    <property type="match status" value="1"/>
</dbReference>
<dbReference type="InterPro" id="IPR001480">
    <property type="entry name" value="Bulb-type_lectin_dom"/>
</dbReference>
<feature type="signal peptide" evidence="13">
    <location>
        <begin position="1"/>
        <end position="26"/>
    </location>
</feature>
<keyword evidence="19" id="KW-1185">Reference proteome</keyword>
<keyword evidence="3 13" id="KW-0732">Signal</keyword>
<keyword evidence="6 11" id="KW-0067">ATP-binding</keyword>
<dbReference type="Proteomes" id="UP000030645">
    <property type="component" value="Unassembled WGS sequence"/>
</dbReference>
<feature type="domain" description="EGF-like" evidence="15">
    <location>
        <begin position="292"/>
        <end position="328"/>
    </location>
</feature>
<evidence type="ECO:0000256" key="6">
    <source>
        <dbReference type="ARBA" id="ARBA00022840"/>
    </source>
</evidence>
<evidence type="ECO:0000256" key="13">
    <source>
        <dbReference type="SAM" id="SignalP"/>
    </source>
</evidence>
<dbReference type="eggNOG" id="ENOG502QSWF">
    <property type="taxonomic scope" value="Eukaryota"/>
</dbReference>
<evidence type="ECO:0000259" key="15">
    <source>
        <dbReference type="PROSITE" id="PS50026"/>
    </source>
</evidence>
<dbReference type="PANTHER" id="PTHR32444:SF118">
    <property type="entry name" value="OS09G0551150 PROTEIN"/>
    <property type="match status" value="1"/>
</dbReference>
<dbReference type="AlphaFoldDB" id="W9QCV1"/>
<dbReference type="PANTHER" id="PTHR32444">
    <property type="entry name" value="BULB-TYPE LECTIN DOMAIN-CONTAINING PROTEIN"/>
    <property type="match status" value="1"/>
</dbReference>
<keyword evidence="4 11" id="KW-0547">Nucleotide-binding</keyword>
<evidence type="ECO:0000256" key="7">
    <source>
        <dbReference type="ARBA" id="ARBA00023157"/>
    </source>
</evidence>
<feature type="domain" description="Protein kinase" evidence="14">
    <location>
        <begin position="502"/>
        <end position="785"/>
    </location>
</feature>
<comment type="catalytic activity">
    <reaction evidence="9 11">
        <text>L-threonyl-[protein] + ATP = O-phospho-L-threonyl-[protein] + ADP + H(+)</text>
        <dbReference type="Rhea" id="RHEA:46608"/>
        <dbReference type="Rhea" id="RHEA-COMP:11060"/>
        <dbReference type="Rhea" id="RHEA-COMP:11605"/>
        <dbReference type="ChEBI" id="CHEBI:15378"/>
        <dbReference type="ChEBI" id="CHEBI:30013"/>
        <dbReference type="ChEBI" id="CHEBI:30616"/>
        <dbReference type="ChEBI" id="CHEBI:61977"/>
        <dbReference type="ChEBI" id="CHEBI:456216"/>
        <dbReference type="EC" id="2.7.11.1"/>
    </reaction>
</comment>
<keyword evidence="5 11" id="KW-0418">Kinase</keyword>
<feature type="domain" description="Apple" evidence="17">
    <location>
        <begin position="347"/>
        <end position="430"/>
    </location>
</feature>
<keyword evidence="18" id="KW-0430">Lectin</keyword>
<dbReference type="PROSITE" id="PS50927">
    <property type="entry name" value="BULB_LECTIN"/>
    <property type="match status" value="1"/>
</dbReference>
<comment type="similarity">
    <text evidence="11">Belongs to the protein kinase superfamily. Ser/Thr protein kinase family.</text>
</comment>
<dbReference type="InterPro" id="IPR000858">
    <property type="entry name" value="S_locus_glycoprot_dom"/>
</dbReference>
<dbReference type="InterPro" id="IPR000719">
    <property type="entry name" value="Prot_kinase_dom"/>
</dbReference>
<evidence type="ECO:0000313" key="19">
    <source>
        <dbReference type="Proteomes" id="UP000030645"/>
    </source>
</evidence>
<keyword evidence="1 11" id="KW-0723">Serine/threonine-protein kinase</keyword>
<dbReference type="Gene3D" id="1.10.510.10">
    <property type="entry name" value="Transferase(Phosphotransferase) domain 1"/>
    <property type="match status" value="1"/>
</dbReference>
<evidence type="ECO:0000256" key="1">
    <source>
        <dbReference type="ARBA" id="ARBA00022527"/>
    </source>
</evidence>
<dbReference type="Gene3D" id="2.90.10.10">
    <property type="entry name" value="Bulb-type lectin domain"/>
    <property type="match status" value="1"/>
</dbReference>
<dbReference type="Pfam" id="PF07714">
    <property type="entry name" value="PK_Tyr_Ser-Thr"/>
    <property type="match status" value="1"/>
</dbReference>
<dbReference type="InterPro" id="IPR008271">
    <property type="entry name" value="Ser/Thr_kinase_AS"/>
</dbReference>
<dbReference type="GO" id="GO:0106310">
    <property type="term" value="F:protein serine kinase activity"/>
    <property type="evidence" value="ECO:0007669"/>
    <property type="project" value="RHEA"/>
</dbReference>
<dbReference type="Gene3D" id="3.50.4.10">
    <property type="entry name" value="Hepatocyte Growth Factor"/>
    <property type="match status" value="1"/>
</dbReference>
<name>W9QCV1_9ROSA</name>
<dbReference type="PROSITE" id="PS50948">
    <property type="entry name" value="PAN"/>
    <property type="match status" value="1"/>
</dbReference>
<dbReference type="CDD" id="cd00054">
    <property type="entry name" value="EGF_CA"/>
    <property type="match status" value="1"/>
</dbReference>
<reference evidence="19" key="1">
    <citation type="submission" date="2013-01" db="EMBL/GenBank/DDBJ databases">
        <title>Draft Genome Sequence of a Mulberry Tree, Morus notabilis C.K. Schneid.</title>
        <authorList>
            <person name="He N."/>
            <person name="Zhao S."/>
        </authorList>
    </citation>
    <scope>NUCLEOTIDE SEQUENCE</scope>
</reference>
<dbReference type="InterPro" id="IPR011009">
    <property type="entry name" value="Kinase-like_dom_sf"/>
</dbReference>
<evidence type="ECO:0000256" key="3">
    <source>
        <dbReference type="ARBA" id="ARBA00022729"/>
    </source>
</evidence>
<keyword evidence="7" id="KW-1015">Disulfide bond</keyword>
<dbReference type="CDD" id="cd00028">
    <property type="entry name" value="B_lectin"/>
    <property type="match status" value="1"/>
</dbReference>
<dbReference type="CDD" id="cd14066">
    <property type="entry name" value="STKc_IRAK"/>
    <property type="match status" value="1"/>
</dbReference>
<keyword evidence="12" id="KW-0245">EGF-like domain</keyword>
<dbReference type="SMART" id="SM00220">
    <property type="entry name" value="S_TKc"/>
    <property type="match status" value="1"/>
</dbReference>
<comment type="caution">
    <text evidence="12">Lacks conserved residue(s) required for the propagation of feature annotation.</text>
</comment>
<proteinExistence type="inferred from homology"/>
<protein>
    <recommendedName>
        <fullName evidence="11">Receptor-like serine/threonine-protein kinase</fullName>
        <ecNumber evidence="11">2.7.11.1</ecNumber>
    </recommendedName>
</protein>
<dbReference type="SUPFAM" id="SSF56112">
    <property type="entry name" value="Protein kinase-like (PK-like)"/>
    <property type="match status" value="1"/>
</dbReference>
<dbReference type="SUPFAM" id="SSF51110">
    <property type="entry name" value="alpha-D-mannose-specific plant lectins"/>
    <property type="match status" value="1"/>
</dbReference>
<evidence type="ECO:0000256" key="10">
    <source>
        <dbReference type="ARBA" id="ARBA00048679"/>
    </source>
</evidence>
<dbReference type="FunFam" id="3.30.200.20:FF:000195">
    <property type="entry name" value="G-type lectin S-receptor-like serine/threonine-protein kinase"/>
    <property type="match status" value="1"/>
</dbReference>
<dbReference type="SMART" id="SM00473">
    <property type="entry name" value="PAN_AP"/>
    <property type="match status" value="1"/>
</dbReference>